<dbReference type="STRING" id="298654.FraEuI1c_5196"/>
<protein>
    <submittedName>
        <fullName evidence="1">Thioesterase superfamily protein</fullName>
    </submittedName>
</protein>
<proteinExistence type="predicted"/>
<sequence>METPVRMTPDPERRELARYPWVHEIRARFADVDNLGHINNVAVVSYYEDARATFNNELLGLFSLHGSAKAGPFHFLVAQSKVDYLAEAHYPGTFQVGVAIGPIGRSSVIYYAGLFRDGRCLGLADAVLVHRVEGSTTPVPPDRRALLEKMAFRGGN</sequence>
<accession>E3J6W4</accession>
<dbReference type="Gene3D" id="3.10.129.10">
    <property type="entry name" value="Hotdog Thioesterase"/>
    <property type="match status" value="1"/>
</dbReference>
<dbReference type="KEGG" id="fri:FraEuI1c_5196"/>
<dbReference type="AlphaFoldDB" id="E3J6W4"/>
<dbReference type="eggNOG" id="COG0824">
    <property type="taxonomic scope" value="Bacteria"/>
</dbReference>
<dbReference type="HOGENOM" id="CLU_101141_2_1_11"/>
<dbReference type="Pfam" id="PF13279">
    <property type="entry name" value="4HBT_2"/>
    <property type="match status" value="1"/>
</dbReference>
<dbReference type="FunCoup" id="E3J6W4">
    <property type="interactions" value="8"/>
</dbReference>
<organism evidence="1 2">
    <name type="scientific">Pseudofrankia inefficax (strain DSM 45817 / CECT 9037 / DDB 130130 / EuI1c)</name>
    <name type="common">Frankia inefficax</name>
    <dbReference type="NCBI Taxonomy" id="298654"/>
    <lineage>
        <taxon>Bacteria</taxon>
        <taxon>Bacillati</taxon>
        <taxon>Actinomycetota</taxon>
        <taxon>Actinomycetes</taxon>
        <taxon>Frankiales</taxon>
        <taxon>Frankiaceae</taxon>
        <taxon>Pseudofrankia</taxon>
    </lineage>
</organism>
<evidence type="ECO:0000313" key="1">
    <source>
        <dbReference type="EMBL" id="ADP83184.1"/>
    </source>
</evidence>
<reference evidence="1 2" key="1">
    <citation type="submission" date="2010-10" db="EMBL/GenBank/DDBJ databases">
        <title>Complete sequence of Frankia sp. EuI1c.</title>
        <authorList>
            <consortium name="US DOE Joint Genome Institute"/>
            <person name="Lucas S."/>
            <person name="Copeland A."/>
            <person name="Lapidus A."/>
            <person name="Cheng J.-F."/>
            <person name="Bruce D."/>
            <person name="Goodwin L."/>
            <person name="Pitluck S."/>
            <person name="Chertkov O."/>
            <person name="Detter J.C."/>
            <person name="Han C."/>
            <person name="Tapia R."/>
            <person name="Land M."/>
            <person name="Hauser L."/>
            <person name="Jeffries C."/>
            <person name="Kyrpides N."/>
            <person name="Ivanova N."/>
            <person name="Mikhailova N."/>
            <person name="Beauchemin N."/>
            <person name="Sen A."/>
            <person name="Sur S.A."/>
            <person name="Gtari M."/>
            <person name="Wall L."/>
            <person name="Tisa L."/>
            <person name="Woyke T."/>
        </authorList>
    </citation>
    <scope>NUCLEOTIDE SEQUENCE [LARGE SCALE GENOMIC DNA]</scope>
    <source>
        <strain evidence="2">DSM 45817 / CECT 9037 / EuI1c</strain>
    </source>
</reference>
<dbReference type="EMBL" id="CP002299">
    <property type="protein sequence ID" value="ADP83184.1"/>
    <property type="molecule type" value="Genomic_DNA"/>
</dbReference>
<name>E3J6W4_PSEI1</name>
<dbReference type="Proteomes" id="UP000002484">
    <property type="component" value="Chromosome"/>
</dbReference>
<keyword evidence="2" id="KW-1185">Reference proteome</keyword>
<dbReference type="RefSeq" id="WP_013426302.1">
    <property type="nucleotide sequence ID" value="NC_014666.1"/>
</dbReference>
<dbReference type="InParanoid" id="E3J6W4"/>
<dbReference type="SUPFAM" id="SSF54637">
    <property type="entry name" value="Thioesterase/thiol ester dehydrase-isomerase"/>
    <property type="match status" value="1"/>
</dbReference>
<evidence type="ECO:0000313" key="2">
    <source>
        <dbReference type="Proteomes" id="UP000002484"/>
    </source>
</evidence>
<dbReference type="InterPro" id="IPR029069">
    <property type="entry name" value="HotDog_dom_sf"/>
</dbReference>
<dbReference type="CDD" id="cd00586">
    <property type="entry name" value="4HBT"/>
    <property type="match status" value="1"/>
</dbReference>
<gene>
    <name evidence="1" type="ordered locus">FraEuI1c_5196</name>
</gene>